<sequence length="63" mass="7112">MKVRTSPFQAFSWRMIDLRSQAMDSTPFPLHLNPKFRGDSDIGRAGRLLLYLGAGHHSLNAID</sequence>
<accession>A0A286P3M3</accession>
<evidence type="ECO:0000313" key="1">
    <source>
        <dbReference type="EMBL" id="BBA32245.1"/>
    </source>
</evidence>
<evidence type="ECO:0000313" key="2">
    <source>
        <dbReference type="Proteomes" id="UP000266313"/>
    </source>
</evidence>
<gene>
    <name evidence="1" type="ORF">sS8_0277</name>
</gene>
<proteinExistence type="predicted"/>
<name>A0A286P3M3_9GAMM</name>
<dbReference type="KEGG" id="mmai:sS8_0277"/>
<dbReference type="Proteomes" id="UP000266313">
    <property type="component" value="Chromosome"/>
</dbReference>
<keyword evidence="2" id="KW-1185">Reference proteome</keyword>
<dbReference type="AlphaFoldDB" id="A0A286P3M3"/>
<organism evidence="1 2">
    <name type="scientific">Methylocaldum marinum</name>
    <dbReference type="NCBI Taxonomy" id="1432792"/>
    <lineage>
        <taxon>Bacteria</taxon>
        <taxon>Pseudomonadati</taxon>
        <taxon>Pseudomonadota</taxon>
        <taxon>Gammaproteobacteria</taxon>
        <taxon>Methylococcales</taxon>
        <taxon>Methylococcaceae</taxon>
        <taxon>Methylocaldum</taxon>
    </lineage>
</organism>
<reference evidence="1 2" key="1">
    <citation type="submission" date="2016-12" db="EMBL/GenBank/DDBJ databases">
        <title>Genome sequencing of Methylocaldum marinum.</title>
        <authorList>
            <person name="Takeuchi M."/>
            <person name="Kamagata Y."/>
            <person name="Hiraoka S."/>
            <person name="Oshima K."/>
            <person name="Hattori M."/>
            <person name="Iwasaki W."/>
        </authorList>
    </citation>
    <scope>NUCLEOTIDE SEQUENCE [LARGE SCALE GENOMIC DNA]</scope>
    <source>
        <strain evidence="1 2">S8</strain>
    </source>
</reference>
<dbReference type="EMBL" id="AP017928">
    <property type="protein sequence ID" value="BBA32245.1"/>
    <property type="molecule type" value="Genomic_DNA"/>
</dbReference>
<protein>
    <submittedName>
        <fullName evidence="1">Uncharacterized protein</fullName>
    </submittedName>
</protein>